<sequence>MSRKGDVEWTVTNPKAGGAKHEYVAKLKVLEDFNDAQKDMVTNFNSMRDFLFNNGLMEKKGS</sequence>
<proteinExistence type="predicted"/>
<dbReference type="RefSeq" id="WP_134902467.1">
    <property type="nucleotide sequence ID" value="NZ_VIJZ01000008.1"/>
</dbReference>
<evidence type="ECO:0000313" key="2">
    <source>
        <dbReference type="Proteomes" id="UP000319219"/>
    </source>
</evidence>
<dbReference type="EMBL" id="VIJZ01000008">
    <property type="protein sequence ID" value="TQR97313.1"/>
    <property type="molecule type" value="Genomic_DNA"/>
</dbReference>
<reference evidence="1 2" key="1">
    <citation type="submission" date="2019-07" db="EMBL/GenBank/DDBJ databases">
        <title>Paenibacillus ottowii sp. nov. isolated from a fermentation system processing bovine manure.</title>
        <authorList>
            <person name="Velazquez L.F."/>
            <person name="Rajbanshi S."/>
            <person name="Guan S."/>
            <person name="Hinchee M."/>
            <person name="Welsh A."/>
        </authorList>
    </citation>
    <scope>NUCLEOTIDE SEQUENCE [LARGE SCALE GENOMIC DNA]</scope>
    <source>
        <strain evidence="1 2">MS2379</strain>
    </source>
</reference>
<evidence type="ECO:0000313" key="1">
    <source>
        <dbReference type="EMBL" id="TQR97313.1"/>
    </source>
</evidence>
<organism evidence="1 2">
    <name type="scientific">Paenibacillus ottowii</name>
    <dbReference type="NCBI Taxonomy" id="2315729"/>
    <lineage>
        <taxon>Bacteria</taxon>
        <taxon>Bacillati</taxon>
        <taxon>Bacillota</taxon>
        <taxon>Bacilli</taxon>
        <taxon>Bacillales</taxon>
        <taxon>Paenibacillaceae</taxon>
        <taxon>Paenibacillus</taxon>
    </lineage>
</organism>
<dbReference type="Proteomes" id="UP000319219">
    <property type="component" value="Unassembled WGS sequence"/>
</dbReference>
<accession>A0ABY3B2C0</accession>
<gene>
    <name evidence="1" type="ORF">FKV70_18960</name>
</gene>
<comment type="caution">
    <text evidence="1">The sequence shown here is derived from an EMBL/GenBank/DDBJ whole genome shotgun (WGS) entry which is preliminary data.</text>
</comment>
<keyword evidence="2" id="KW-1185">Reference proteome</keyword>
<name>A0ABY3B2C0_9BACL</name>
<protein>
    <submittedName>
        <fullName evidence="1">Uncharacterized protein</fullName>
    </submittedName>
</protein>